<evidence type="ECO:0000313" key="1">
    <source>
        <dbReference type="EMBL" id="KAJ9065644.1"/>
    </source>
</evidence>
<name>A0ACC2STC0_9FUNG</name>
<gene>
    <name evidence="1" type="ORF">DSO57_1017398</name>
</gene>
<proteinExistence type="predicted"/>
<dbReference type="EMBL" id="QTSX02004333">
    <property type="protein sequence ID" value="KAJ9065644.1"/>
    <property type="molecule type" value="Genomic_DNA"/>
</dbReference>
<organism evidence="1 2">
    <name type="scientific">Entomophthora muscae</name>
    <dbReference type="NCBI Taxonomy" id="34485"/>
    <lineage>
        <taxon>Eukaryota</taxon>
        <taxon>Fungi</taxon>
        <taxon>Fungi incertae sedis</taxon>
        <taxon>Zoopagomycota</taxon>
        <taxon>Entomophthoromycotina</taxon>
        <taxon>Entomophthoromycetes</taxon>
        <taxon>Entomophthorales</taxon>
        <taxon>Entomophthoraceae</taxon>
        <taxon>Entomophthora</taxon>
    </lineage>
</organism>
<dbReference type="Proteomes" id="UP001165960">
    <property type="component" value="Unassembled WGS sequence"/>
</dbReference>
<keyword evidence="2" id="KW-1185">Reference proteome</keyword>
<protein>
    <submittedName>
        <fullName evidence="1">Uncharacterized protein</fullName>
    </submittedName>
</protein>
<sequence length="101" mass="10727">MRVPSEPSKIAGELTSALGSVKEKIGNVTDNRVLEAKGAHQKARGKVQTETAEASSRREAAKHNAKGNIKYGIGKLFGNQAMQAEGKADKAYGDAKKSMNN</sequence>
<evidence type="ECO:0000313" key="2">
    <source>
        <dbReference type="Proteomes" id="UP001165960"/>
    </source>
</evidence>
<reference evidence="1" key="1">
    <citation type="submission" date="2022-04" db="EMBL/GenBank/DDBJ databases">
        <title>Genome of the entomopathogenic fungus Entomophthora muscae.</title>
        <authorList>
            <person name="Elya C."/>
            <person name="Lovett B.R."/>
            <person name="Lee E."/>
            <person name="Macias A.M."/>
            <person name="Hajek A.E."/>
            <person name="De Bivort B.L."/>
            <person name="Kasson M.T."/>
            <person name="De Fine Licht H.H."/>
            <person name="Stajich J.E."/>
        </authorList>
    </citation>
    <scope>NUCLEOTIDE SEQUENCE</scope>
    <source>
        <strain evidence="1">Berkeley</strain>
    </source>
</reference>
<comment type="caution">
    <text evidence="1">The sequence shown here is derived from an EMBL/GenBank/DDBJ whole genome shotgun (WGS) entry which is preliminary data.</text>
</comment>
<accession>A0ACC2STC0</accession>